<dbReference type="PANTHER" id="PTHR42801:SF4">
    <property type="entry name" value="AHPC_TSA FAMILY PROTEIN"/>
    <property type="match status" value="1"/>
</dbReference>
<keyword evidence="6" id="KW-0560">Oxidoreductase</keyword>
<protein>
    <recommendedName>
        <fullName evidence="3">thioredoxin-dependent peroxiredoxin</fullName>
        <ecNumber evidence="3">1.11.1.24</ecNumber>
    </recommendedName>
    <alternativeName>
        <fullName evidence="9">Thioredoxin peroxidase</fullName>
    </alternativeName>
    <alternativeName>
        <fullName evidence="11">Thioredoxin-dependent peroxiredoxin Bcp</fullName>
    </alternativeName>
</protein>
<accession>A0A3D8LFQ0</accession>
<dbReference type="Proteomes" id="UP000256708">
    <property type="component" value="Unassembled WGS sequence"/>
</dbReference>
<dbReference type="EC" id="1.11.1.24" evidence="3"/>
<dbReference type="InterPro" id="IPR036249">
    <property type="entry name" value="Thioredoxin-like_sf"/>
</dbReference>
<comment type="catalytic activity">
    <reaction evidence="12">
        <text>a hydroperoxide + [thioredoxin]-dithiol = an alcohol + [thioredoxin]-disulfide + H2O</text>
        <dbReference type="Rhea" id="RHEA:62620"/>
        <dbReference type="Rhea" id="RHEA-COMP:10698"/>
        <dbReference type="Rhea" id="RHEA-COMP:10700"/>
        <dbReference type="ChEBI" id="CHEBI:15377"/>
        <dbReference type="ChEBI" id="CHEBI:29950"/>
        <dbReference type="ChEBI" id="CHEBI:30879"/>
        <dbReference type="ChEBI" id="CHEBI:35924"/>
        <dbReference type="ChEBI" id="CHEBI:50058"/>
        <dbReference type="EC" id="1.11.1.24"/>
    </reaction>
</comment>
<evidence type="ECO:0000256" key="6">
    <source>
        <dbReference type="ARBA" id="ARBA00023002"/>
    </source>
</evidence>
<comment type="caution">
    <text evidence="15">The sequence shown here is derived from an EMBL/GenBank/DDBJ whole genome shotgun (WGS) entry which is preliminary data.</text>
</comment>
<dbReference type="EMBL" id="QRGR01000005">
    <property type="protein sequence ID" value="RDV16213.1"/>
    <property type="molecule type" value="Genomic_DNA"/>
</dbReference>
<dbReference type="InterPro" id="IPR013766">
    <property type="entry name" value="Thioredoxin_domain"/>
</dbReference>
<comment type="similarity">
    <text evidence="10">Belongs to the peroxiredoxin family. BCP/PrxQ subfamily.</text>
</comment>
<comment type="function">
    <text evidence="1">Thiol-specific peroxidase that catalyzes the reduction of hydrogen peroxide and organic hydroperoxides to water and alcohols, respectively. Plays a role in cell protection against oxidative stress by detoxifying peroxides and as sensor of hydrogen peroxide-mediated signaling events.</text>
</comment>
<name>A0A3D8LFQ0_9BACT</name>
<evidence type="ECO:0000256" key="3">
    <source>
        <dbReference type="ARBA" id="ARBA00013017"/>
    </source>
</evidence>
<dbReference type="RefSeq" id="WP_115564623.1">
    <property type="nucleotide sequence ID" value="NZ_QRGR01000005.1"/>
</dbReference>
<evidence type="ECO:0000256" key="5">
    <source>
        <dbReference type="ARBA" id="ARBA00022862"/>
    </source>
</evidence>
<evidence type="ECO:0000313" key="16">
    <source>
        <dbReference type="Proteomes" id="UP000256708"/>
    </source>
</evidence>
<keyword evidence="16" id="KW-1185">Reference proteome</keyword>
<keyword evidence="4" id="KW-0575">Peroxidase</keyword>
<sequence length="167" mass="19077">MILEALINEDAVKEGDKAPDFELQRQDGGLFRLHDLLKEKNVVLYFYPKDSTPGCTKQACEFRNQYEVFKEYDAEVVGVSSDSLQSHKKFERVHHLPFTLLSDKGGQIRSIYGVPRQLGVFPGRVTYIIDKSKTVRAIYKSMSKPLEHISTAIEVLRSINEEQDSPK</sequence>
<dbReference type="PIRSF" id="PIRSF000239">
    <property type="entry name" value="AHPC"/>
    <property type="match status" value="1"/>
</dbReference>
<dbReference type="PROSITE" id="PS51352">
    <property type="entry name" value="THIOREDOXIN_2"/>
    <property type="match status" value="1"/>
</dbReference>
<dbReference type="InterPro" id="IPR024706">
    <property type="entry name" value="Peroxiredoxin_AhpC-typ"/>
</dbReference>
<dbReference type="InterPro" id="IPR000866">
    <property type="entry name" value="AhpC/TSA"/>
</dbReference>
<dbReference type="PANTHER" id="PTHR42801">
    <property type="entry name" value="THIOREDOXIN-DEPENDENT PEROXIDE REDUCTASE"/>
    <property type="match status" value="1"/>
</dbReference>
<reference evidence="16" key="1">
    <citation type="submission" date="2018-08" db="EMBL/GenBank/DDBJ databases">
        <authorList>
            <person name="Liu Z.-W."/>
            <person name="Du Z.-J."/>
        </authorList>
    </citation>
    <scope>NUCLEOTIDE SEQUENCE [LARGE SCALE GENOMIC DNA]</scope>
    <source>
        <strain evidence="16">H4X</strain>
    </source>
</reference>
<gene>
    <name evidence="15" type="ORF">DXT99_05965</name>
</gene>
<dbReference type="Gene3D" id="3.40.30.10">
    <property type="entry name" value="Glutaredoxin"/>
    <property type="match status" value="1"/>
</dbReference>
<comment type="subunit">
    <text evidence="2">Monomer.</text>
</comment>
<evidence type="ECO:0000256" key="13">
    <source>
        <dbReference type="PIRSR" id="PIRSR000239-1"/>
    </source>
</evidence>
<organism evidence="15 16">
    <name type="scientific">Pontibacter diazotrophicus</name>
    <dbReference type="NCBI Taxonomy" id="1400979"/>
    <lineage>
        <taxon>Bacteria</taxon>
        <taxon>Pseudomonadati</taxon>
        <taxon>Bacteroidota</taxon>
        <taxon>Cytophagia</taxon>
        <taxon>Cytophagales</taxon>
        <taxon>Hymenobacteraceae</taxon>
        <taxon>Pontibacter</taxon>
    </lineage>
</organism>
<evidence type="ECO:0000256" key="2">
    <source>
        <dbReference type="ARBA" id="ARBA00011245"/>
    </source>
</evidence>
<keyword evidence="7" id="KW-1015">Disulfide bond</keyword>
<dbReference type="GO" id="GO:0034599">
    <property type="term" value="P:cellular response to oxidative stress"/>
    <property type="evidence" value="ECO:0007669"/>
    <property type="project" value="TreeGrafter"/>
</dbReference>
<dbReference type="AlphaFoldDB" id="A0A3D8LFQ0"/>
<dbReference type="InterPro" id="IPR050924">
    <property type="entry name" value="Peroxiredoxin_BCP/PrxQ"/>
</dbReference>
<feature type="domain" description="Thioredoxin" evidence="14">
    <location>
        <begin position="12"/>
        <end position="158"/>
    </location>
</feature>
<dbReference type="SUPFAM" id="SSF52833">
    <property type="entry name" value="Thioredoxin-like"/>
    <property type="match status" value="1"/>
</dbReference>
<dbReference type="OrthoDB" id="9812811at2"/>
<evidence type="ECO:0000259" key="14">
    <source>
        <dbReference type="PROSITE" id="PS51352"/>
    </source>
</evidence>
<dbReference type="FunFam" id="3.40.30.10:FF:000007">
    <property type="entry name" value="Thioredoxin-dependent thiol peroxidase"/>
    <property type="match status" value="1"/>
</dbReference>
<evidence type="ECO:0000256" key="11">
    <source>
        <dbReference type="ARBA" id="ARBA00042639"/>
    </source>
</evidence>
<dbReference type="Pfam" id="PF00578">
    <property type="entry name" value="AhpC-TSA"/>
    <property type="match status" value="1"/>
</dbReference>
<evidence type="ECO:0000313" key="15">
    <source>
        <dbReference type="EMBL" id="RDV16213.1"/>
    </source>
</evidence>
<keyword evidence="8" id="KW-0676">Redox-active center</keyword>
<dbReference type="GO" id="GO:0005737">
    <property type="term" value="C:cytoplasm"/>
    <property type="evidence" value="ECO:0007669"/>
    <property type="project" value="TreeGrafter"/>
</dbReference>
<evidence type="ECO:0000256" key="9">
    <source>
        <dbReference type="ARBA" id="ARBA00032824"/>
    </source>
</evidence>
<proteinExistence type="inferred from homology"/>
<evidence type="ECO:0000256" key="7">
    <source>
        <dbReference type="ARBA" id="ARBA00023157"/>
    </source>
</evidence>
<keyword evidence="5" id="KW-0049">Antioxidant</keyword>
<evidence type="ECO:0000256" key="4">
    <source>
        <dbReference type="ARBA" id="ARBA00022559"/>
    </source>
</evidence>
<feature type="active site" description="Cysteine sulfenic acid (-SOH) intermediate; for peroxidase activity" evidence="13">
    <location>
        <position position="55"/>
    </location>
</feature>
<evidence type="ECO:0000256" key="12">
    <source>
        <dbReference type="ARBA" id="ARBA00049091"/>
    </source>
</evidence>
<dbReference type="GO" id="GO:0045454">
    <property type="term" value="P:cell redox homeostasis"/>
    <property type="evidence" value="ECO:0007669"/>
    <property type="project" value="TreeGrafter"/>
</dbReference>
<dbReference type="GO" id="GO:0008379">
    <property type="term" value="F:thioredoxin peroxidase activity"/>
    <property type="evidence" value="ECO:0007669"/>
    <property type="project" value="TreeGrafter"/>
</dbReference>
<evidence type="ECO:0000256" key="10">
    <source>
        <dbReference type="ARBA" id="ARBA00038489"/>
    </source>
</evidence>
<evidence type="ECO:0000256" key="1">
    <source>
        <dbReference type="ARBA" id="ARBA00003330"/>
    </source>
</evidence>
<evidence type="ECO:0000256" key="8">
    <source>
        <dbReference type="ARBA" id="ARBA00023284"/>
    </source>
</evidence>
<dbReference type="CDD" id="cd03017">
    <property type="entry name" value="PRX_BCP"/>
    <property type="match status" value="1"/>
</dbReference>